<name>A0AAN7CF25_9PEZI</name>
<feature type="region of interest" description="Disordered" evidence="1">
    <location>
        <begin position="227"/>
        <end position="252"/>
    </location>
</feature>
<sequence length="252" mass="26452">MGFPIDNPHAVSVFIIQAVFIFTHLIIPNMLAALLELFRWVVFFRLGVVVGYLRTFGRKLAAFMLPLFLVRMCHAAPIVINSTSNPDLLSAVATINASVSHASAQGVIQDTGILDDIERLLNIIGDHVERIRGPYVGNSTSDATYTPNAAYPLTNTTATSTVPVIDAGVAGTKTTKNKSASTTITNPPSFADIFGAANGSQSEKNITVHCKGISVCNPVTVLSDDGTGKGNGNGNGNGNGKDAKKGAARKIG</sequence>
<reference evidence="3" key="1">
    <citation type="journal article" date="2023" name="Mol. Phylogenet. Evol.">
        <title>Genome-scale phylogeny and comparative genomics of the fungal order Sordariales.</title>
        <authorList>
            <person name="Hensen N."/>
            <person name="Bonometti L."/>
            <person name="Westerberg I."/>
            <person name="Brannstrom I.O."/>
            <person name="Guillou S."/>
            <person name="Cros-Aarteil S."/>
            <person name="Calhoun S."/>
            <person name="Haridas S."/>
            <person name="Kuo A."/>
            <person name="Mondo S."/>
            <person name="Pangilinan J."/>
            <person name="Riley R."/>
            <person name="LaButti K."/>
            <person name="Andreopoulos B."/>
            <person name="Lipzen A."/>
            <person name="Chen C."/>
            <person name="Yan M."/>
            <person name="Daum C."/>
            <person name="Ng V."/>
            <person name="Clum A."/>
            <person name="Steindorff A."/>
            <person name="Ohm R.A."/>
            <person name="Martin F."/>
            <person name="Silar P."/>
            <person name="Natvig D.O."/>
            <person name="Lalanne C."/>
            <person name="Gautier V."/>
            <person name="Ament-Velasquez S.L."/>
            <person name="Kruys A."/>
            <person name="Hutchinson M.I."/>
            <person name="Powell A.J."/>
            <person name="Barry K."/>
            <person name="Miller A.N."/>
            <person name="Grigoriev I.V."/>
            <person name="Debuchy R."/>
            <person name="Gladieux P."/>
            <person name="Hiltunen Thoren M."/>
            <person name="Johannesson H."/>
        </authorList>
    </citation>
    <scope>NUCLEOTIDE SEQUENCE</scope>
    <source>
        <strain evidence="3">CBS 532.94</strain>
    </source>
</reference>
<evidence type="ECO:0000313" key="3">
    <source>
        <dbReference type="EMBL" id="KAK4239917.1"/>
    </source>
</evidence>
<comment type="caution">
    <text evidence="3">The sequence shown here is derived from an EMBL/GenBank/DDBJ whole genome shotgun (WGS) entry which is preliminary data.</text>
</comment>
<dbReference type="Proteomes" id="UP001303760">
    <property type="component" value="Unassembled WGS sequence"/>
</dbReference>
<protein>
    <submittedName>
        <fullName evidence="3">Uncharacterized protein</fullName>
    </submittedName>
</protein>
<keyword evidence="2" id="KW-0812">Transmembrane</keyword>
<feature type="compositionally biased region" description="Gly residues" evidence="1">
    <location>
        <begin position="228"/>
        <end position="239"/>
    </location>
</feature>
<gene>
    <name evidence="3" type="ORF">C8A03DRAFT_32025</name>
</gene>
<evidence type="ECO:0000313" key="4">
    <source>
        <dbReference type="Proteomes" id="UP001303760"/>
    </source>
</evidence>
<keyword evidence="2" id="KW-0472">Membrane</keyword>
<proteinExistence type="predicted"/>
<feature type="transmembrane region" description="Helical" evidence="2">
    <location>
        <begin position="12"/>
        <end position="31"/>
    </location>
</feature>
<feature type="transmembrane region" description="Helical" evidence="2">
    <location>
        <begin position="37"/>
        <end position="53"/>
    </location>
</feature>
<keyword evidence="2" id="KW-1133">Transmembrane helix</keyword>
<accession>A0AAN7CF25</accession>
<organism evidence="3 4">
    <name type="scientific">Achaetomium macrosporum</name>
    <dbReference type="NCBI Taxonomy" id="79813"/>
    <lineage>
        <taxon>Eukaryota</taxon>
        <taxon>Fungi</taxon>
        <taxon>Dikarya</taxon>
        <taxon>Ascomycota</taxon>
        <taxon>Pezizomycotina</taxon>
        <taxon>Sordariomycetes</taxon>
        <taxon>Sordariomycetidae</taxon>
        <taxon>Sordariales</taxon>
        <taxon>Chaetomiaceae</taxon>
        <taxon>Achaetomium</taxon>
    </lineage>
</organism>
<evidence type="ECO:0000256" key="1">
    <source>
        <dbReference type="SAM" id="MobiDB-lite"/>
    </source>
</evidence>
<dbReference type="EMBL" id="MU860052">
    <property type="protein sequence ID" value="KAK4239917.1"/>
    <property type="molecule type" value="Genomic_DNA"/>
</dbReference>
<reference evidence="3" key="2">
    <citation type="submission" date="2023-05" db="EMBL/GenBank/DDBJ databases">
        <authorList>
            <consortium name="Lawrence Berkeley National Laboratory"/>
            <person name="Steindorff A."/>
            <person name="Hensen N."/>
            <person name="Bonometti L."/>
            <person name="Westerberg I."/>
            <person name="Brannstrom I.O."/>
            <person name="Guillou S."/>
            <person name="Cros-Aarteil S."/>
            <person name="Calhoun S."/>
            <person name="Haridas S."/>
            <person name="Kuo A."/>
            <person name="Mondo S."/>
            <person name="Pangilinan J."/>
            <person name="Riley R."/>
            <person name="Labutti K."/>
            <person name="Andreopoulos B."/>
            <person name="Lipzen A."/>
            <person name="Chen C."/>
            <person name="Yanf M."/>
            <person name="Daum C."/>
            <person name="Ng V."/>
            <person name="Clum A."/>
            <person name="Ohm R."/>
            <person name="Martin F."/>
            <person name="Silar P."/>
            <person name="Natvig D."/>
            <person name="Lalanne C."/>
            <person name="Gautier V."/>
            <person name="Ament-Velasquez S.L."/>
            <person name="Kruys A."/>
            <person name="Hutchinson M.I."/>
            <person name="Powell A.J."/>
            <person name="Barry K."/>
            <person name="Miller A.N."/>
            <person name="Grigoriev I.V."/>
            <person name="Debuchy R."/>
            <person name="Gladieux P."/>
            <person name="Thoren M.H."/>
            <person name="Johannesson H."/>
        </authorList>
    </citation>
    <scope>NUCLEOTIDE SEQUENCE</scope>
    <source>
        <strain evidence="3">CBS 532.94</strain>
    </source>
</reference>
<evidence type="ECO:0000256" key="2">
    <source>
        <dbReference type="SAM" id="Phobius"/>
    </source>
</evidence>
<keyword evidence="4" id="KW-1185">Reference proteome</keyword>
<dbReference type="AlphaFoldDB" id="A0AAN7CF25"/>